<dbReference type="AlphaFoldDB" id="A0A6F8YEN1"/>
<dbReference type="InterPro" id="IPR036291">
    <property type="entry name" value="NAD(P)-bd_dom_sf"/>
</dbReference>
<proteinExistence type="inferred from homology"/>
<dbReference type="SUPFAM" id="SSF51735">
    <property type="entry name" value="NAD(P)-binding Rossmann-fold domains"/>
    <property type="match status" value="1"/>
</dbReference>
<dbReference type="InterPro" id="IPR002347">
    <property type="entry name" value="SDR_fam"/>
</dbReference>
<dbReference type="CDD" id="cd05233">
    <property type="entry name" value="SDR_c"/>
    <property type="match status" value="1"/>
</dbReference>
<dbReference type="Gene3D" id="3.40.50.720">
    <property type="entry name" value="NAD(P)-binding Rossmann-like Domain"/>
    <property type="match status" value="1"/>
</dbReference>
<dbReference type="PANTHER" id="PTHR42760:SF133">
    <property type="entry name" value="3-OXOACYL-[ACYL-CARRIER-PROTEIN] REDUCTASE"/>
    <property type="match status" value="1"/>
</dbReference>
<dbReference type="PRINTS" id="PR00081">
    <property type="entry name" value="GDHRDH"/>
</dbReference>
<dbReference type="KEGG" id="psuu:Psuf_019070"/>
<comment type="similarity">
    <text evidence="1">Belongs to the short-chain dehydrogenases/reductases (SDR) family.</text>
</comment>
<reference evidence="3 4" key="1">
    <citation type="submission" date="2020-03" db="EMBL/GenBank/DDBJ databases">
        <title>Whole genome shotgun sequence of Phytohabitans suffuscus NBRC 105367.</title>
        <authorList>
            <person name="Komaki H."/>
            <person name="Tamura T."/>
        </authorList>
    </citation>
    <scope>NUCLEOTIDE SEQUENCE [LARGE SCALE GENOMIC DNA]</scope>
    <source>
        <strain evidence="3 4">NBRC 105367</strain>
    </source>
</reference>
<name>A0A6F8YEN1_9ACTN</name>
<dbReference type="FunFam" id="3.40.50.720:FF:000084">
    <property type="entry name" value="Short-chain dehydrogenase reductase"/>
    <property type="match status" value="1"/>
</dbReference>
<dbReference type="GO" id="GO:0016616">
    <property type="term" value="F:oxidoreductase activity, acting on the CH-OH group of donors, NAD or NADP as acceptor"/>
    <property type="evidence" value="ECO:0007669"/>
    <property type="project" value="TreeGrafter"/>
</dbReference>
<keyword evidence="4" id="KW-1185">Reference proteome</keyword>
<accession>A0A6F8YEN1</accession>
<dbReference type="PANTHER" id="PTHR42760">
    <property type="entry name" value="SHORT-CHAIN DEHYDROGENASES/REDUCTASES FAMILY MEMBER"/>
    <property type="match status" value="1"/>
</dbReference>
<protein>
    <submittedName>
        <fullName evidence="3">Oxidoreductase</fullName>
    </submittedName>
</protein>
<dbReference type="EMBL" id="AP022871">
    <property type="protein sequence ID" value="BCB84594.1"/>
    <property type="molecule type" value="Genomic_DNA"/>
</dbReference>
<evidence type="ECO:0000313" key="3">
    <source>
        <dbReference type="EMBL" id="BCB84594.1"/>
    </source>
</evidence>
<dbReference type="Pfam" id="PF13561">
    <property type="entry name" value="adh_short_C2"/>
    <property type="match status" value="1"/>
</dbReference>
<evidence type="ECO:0000256" key="2">
    <source>
        <dbReference type="ARBA" id="ARBA00023002"/>
    </source>
</evidence>
<keyword evidence="2" id="KW-0560">Oxidoreductase</keyword>
<evidence type="ECO:0000313" key="4">
    <source>
        <dbReference type="Proteomes" id="UP000503011"/>
    </source>
</evidence>
<sequence>MGKLHGKIAVITGGSSGIGLATAKAFVDEGAYVFIAGRRQEELAKAAAEIGREVTTVRADVAELPDLDRLWDVVREKKGAVDVIVANAGFVEFALPADVTPEHFERTFNTNARGTFFTVQKGLPLLRDGGSIVLIGSSGHVLGVPIYTTYLATKAAIRSFTRSWAADLKDRKIRVNSLSPGPVDTPIFEAQAGSKQAADTLRAAMADRVPLGRLGRSEEIATTAVFLASDDSSFITGHDLLADGGQTAI</sequence>
<organism evidence="3 4">
    <name type="scientific">Phytohabitans suffuscus</name>
    <dbReference type="NCBI Taxonomy" id="624315"/>
    <lineage>
        <taxon>Bacteria</taxon>
        <taxon>Bacillati</taxon>
        <taxon>Actinomycetota</taxon>
        <taxon>Actinomycetes</taxon>
        <taxon>Micromonosporales</taxon>
        <taxon>Micromonosporaceae</taxon>
    </lineage>
</organism>
<dbReference type="GO" id="GO:0048038">
    <property type="term" value="F:quinone binding"/>
    <property type="evidence" value="ECO:0007669"/>
    <property type="project" value="TreeGrafter"/>
</dbReference>
<dbReference type="GO" id="GO:0006633">
    <property type="term" value="P:fatty acid biosynthetic process"/>
    <property type="evidence" value="ECO:0007669"/>
    <property type="project" value="TreeGrafter"/>
</dbReference>
<dbReference type="Proteomes" id="UP000503011">
    <property type="component" value="Chromosome"/>
</dbReference>
<dbReference type="RefSeq" id="WP_173155835.1">
    <property type="nucleotide sequence ID" value="NZ_AP022871.1"/>
</dbReference>
<dbReference type="NCBIfam" id="NF005559">
    <property type="entry name" value="PRK07231.1"/>
    <property type="match status" value="1"/>
</dbReference>
<evidence type="ECO:0000256" key="1">
    <source>
        <dbReference type="ARBA" id="ARBA00006484"/>
    </source>
</evidence>
<reference evidence="3 4" key="2">
    <citation type="submission" date="2020-03" db="EMBL/GenBank/DDBJ databases">
        <authorList>
            <person name="Ichikawa N."/>
            <person name="Kimura A."/>
            <person name="Kitahashi Y."/>
            <person name="Uohara A."/>
        </authorList>
    </citation>
    <scope>NUCLEOTIDE SEQUENCE [LARGE SCALE GENOMIC DNA]</scope>
    <source>
        <strain evidence="3 4">NBRC 105367</strain>
    </source>
</reference>
<dbReference type="PRINTS" id="PR00080">
    <property type="entry name" value="SDRFAMILY"/>
</dbReference>
<gene>
    <name evidence="3" type="ORF">Psuf_019070</name>
</gene>